<feature type="transmembrane region" description="Helical" evidence="1">
    <location>
        <begin position="275"/>
        <end position="297"/>
    </location>
</feature>
<dbReference type="GO" id="GO:0015813">
    <property type="term" value="P:L-glutamate transmembrane transport"/>
    <property type="evidence" value="ECO:0007669"/>
    <property type="project" value="UniProtKB-UniRule"/>
</dbReference>
<keyword evidence="1" id="KW-0739">Sodium transport</keyword>
<dbReference type="GO" id="GO:0005886">
    <property type="term" value="C:plasma membrane"/>
    <property type="evidence" value="ECO:0007669"/>
    <property type="project" value="UniProtKB-SubCell"/>
</dbReference>
<organism evidence="3 4">
    <name type="scientific">Endozoicomonas numazuensis</name>
    <dbReference type="NCBI Taxonomy" id="1137799"/>
    <lineage>
        <taxon>Bacteria</taxon>
        <taxon>Pseudomonadati</taxon>
        <taxon>Pseudomonadota</taxon>
        <taxon>Gammaproteobacteria</taxon>
        <taxon>Oceanospirillales</taxon>
        <taxon>Endozoicomonadaceae</taxon>
        <taxon>Endozoicomonas</taxon>
    </lineage>
</organism>
<dbReference type="PANTHER" id="PTHR36178:SF1">
    <property type="entry name" value="SODIUM_GLUTAMATE SYMPORTER"/>
    <property type="match status" value="1"/>
</dbReference>
<keyword evidence="1" id="KW-0472">Membrane</keyword>
<keyword evidence="1" id="KW-0813">Transport</keyword>
<feature type="transmembrane region" description="Helical" evidence="1">
    <location>
        <begin position="242"/>
        <end position="263"/>
    </location>
</feature>
<feature type="transmembrane region" description="Helical" evidence="1">
    <location>
        <begin position="303"/>
        <end position="326"/>
    </location>
</feature>
<name>A0A081N3T4_9GAMM</name>
<dbReference type="NCBIfam" id="TIGR00210">
    <property type="entry name" value="gltS"/>
    <property type="match status" value="1"/>
</dbReference>
<protein>
    <recommendedName>
        <fullName evidence="1 2">Sodium/glutamate symporter</fullName>
    </recommendedName>
</protein>
<dbReference type="eggNOG" id="COG0786">
    <property type="taxonomic scope" value="Bacteria"/>
</dbReference>
<feature type="transmembrane region" description="Helical" evidence="1">
    <location>
        <begin position="218"/>
        <end position="236"/>
    </location>
</feature>
<keyword evidence="1" id="KW-0915">Sodium</keyword>
<dbReference type="InterPro" id="IPR004445">
    <property type="entry name" value="GltS"/>
</dbReference>
<feature type="transmembrane region" description="Helical" evidence="1">
    <location>
        <begin position="9"/>
        <end position="29"/>
    </location>
</feature>
<feature type="transmembrane region" description="Helical" evidence="1">
    <location>
        <begin position="91"/>
        <end position="111"/>
    </location>
</feature>
<dbReference type="Proteomes" id="UP000028073">
    <property type="component" value="Unassembled WGS sequence"/>
</dbReference>
<keyword evidence="1" id="KW-0812">Transmembrane</keyword>
<dbReference type="AlphaFoldDB" id="A0A081N3T4"/>
<feature type="transmembrane region" description="Helical" evidence="1">
    <location>
        <begin position="41"/>
        <end position="61"/>
    </location>
</feature>
<comment type="function">
    <text evidence="1">Catalyzes the sodium-dependent transport of glutamate.</text>
</comment>
<reference evidence="3 4" key="1">
    <citation type="submission" date="2014-06" db="EMBL/GenBank/DDBJ databases">
        <title>Whole Genome Sequences of Three Symbiotic Endozoicomonas Bacteria.</title>
        <authorList>
            <person name="Neave M.J."/>
            <person name="Apprill A."/>
            <person name="Voolstra C.R."/>
        </authorList>
    </citation>
    <scope>NUCLEOTIDE SEQUENCE [LARGE SCALE GENOMIC DNA]</scope>
    <source>
        <strain evidence="3 4">DSM 25634</strain>
    </source>
</reference>
<feature type="transmembrane region" description="Helical" evidence="1">
    <location>
        <begin position="123"/>
        <end position="147"/>
    </location>
</feature>
<dbReference type="EMBL" id="JOKH01000009">
    <property type="protein sequence ID" value="KEQ13107.1"/>
    <property type="molecule type" value="Genomic_DNA"/>
</dbReference>
<keyword evidence="1" id="KW-0406">Ion transport</keyword>
<keyword evidence="4" id="KW-1185">Reference proteome</keyword>
<keyword evidence="1" id="KW-1133">Transmembrane helix</keyword>
<sequence length="399" mass="42511">MLISSWETLIIAILVLFVGRLLNTHLAFFRHFNIPEPVTGGFLASLVFTAIFIFTGLSIEFELTMRDNLMLVFFSTIGLSSRFSTLKEGGISLVILMVVASLFLFVQNGIGVTIATLTGVDPLIGVVGGSIALSGGHGTAIAWAPVLAEQFGLLNATEIGAACATFGLILGGLAGGPLAQRLIEKNKLSPSGTEHITIGSRYGEEHELIDAEMMLETVLLFAIAIGAGLHVTVLLQKVGLFLPQYVTCLFTGIILTNVLPYFFKNMKCPSDSSSLALVSDLSLGLFLSMSLMSMQLWTLVDLALPILLILIAQVAVLALFTYWVIFRVLGSDYDAAVMSAGYMGMALGATPNAIANMTAVTKHFGPSGKAFIVVPLIGAFFIDITNAIVIQLFTGWYGG</sequence>
<keyword evidence="1" id="KW-0029">Amino-acid transport</keyword>
<feature type="transmembrane region" description="Helical" evidence="1">
    <location>
        <begin position="159"/>
        <end position="179"/>
    </location>
</feature>
<accession>A0A081N3T4</accession>
<dbReference type="Pfam" id="PF03616">
    <property type="entry name" value="Glt_symporter"/>
    <property type="match status" value="1"/>
</dbReference>
<keyword evidence="1" id="KW-0769">Symport</keyword>
<keyword evidence="1" id="KW-1003">Cell membrane</keyword>
<dbReference type="RefSeq" id="WP_034842261.1">
    <property type="nucleotide sequence ID" value="NZ_JOKH01000009.1"/>
</dbReference>
<gene>
    <name evidence="1" type="primary">gltS</name>
    <name evidence="3" type="ORF">GZ78_26500</name>
</gene>
<feature type="transmembrane region" description="Helical" evidence="1">
    <location>
        <begin position="333"/>
        <end position="350"/>
    </location>
</feature>
<feature type="transmembrane region" description="Helical" evidence="1">
    <location>
        <begin position="370"/>
        <end position="393"/>
    </location>
</feature>
<comment type="subcellular location">
    <subcellularLocation>
        <location evidence="1">Cell inner membrane</location>
        <topology evidence="1">Multi-pass membrane protein</topology>
    </subcellularLocation>
</comment>
<evidence type="ECO:0000313" key="3">
    <source>
        <dbReference type="EMBL" id="KEQ13107.1"/>
    </source>
</evidence>
<dbReference type="HAMAP" id="MF_02062">
    <property type="entry name" value="GltS"/>
    <property type="match status" value="1"/>
</dbReference>
<proteinExistence type="inferred from homology"/>
<comment type="caution">
    <text evidence="3">The sequence shown here is derived from an EMBL/GenBank/DDBJ whole genome shotgun (WGS) entry which is preliminary data.</text>
</comment>
<keyword evidence="1" id="KW-0997">Cell inner membrane</keyword>
<dbReference type="STRING" id="1137799.GZ78_26500"/>
<dbReference type="GO" id="GO:0015501">
    <property type="term" value="F:glutamate:sodium symporter activity"/>
    <property type="evidence" value="ECO:0007669"/>
    <property type="project" value="UniProtKB-UniRule"/>
</dbReference>
<evidence type="ECO:0000313" key="4">
    <source>
        <dbReference type="Proteomes" id="UP000028073"/>
    </source>
</evidence>
<dbReference type="PANTHER" id="PTHR36178">
    <property type="entry name" value="SLR0625 PROTEIN"/>
    <property type="match status" value="1"/>
</dbReference>
<comment type="similarity">
    <text evidence="1">Belongs to the glutamate:Na(+) symporter (ESS) (TC 2.A.27) family.</text>
</comment>
<evidence type="ECO:0000256" key="1">
    <source>
        <dbReference type="HAMAP-Rule" id="MF_02062"/>
    </source>
</evidence>
<dbReference type="OrthoDB" id="4921038at2"/>
<evidence type="ECO:0000256" key="2">
    <source>
        <dbReference type="NCBIfam" id="TIGR00210"/>
    </source>
</evidence>